<dbReference type="RefSeq" id="WP_379733914.1">
    <property type="nucleotide sequence ID" value="NZ_JBHRVV010000001.1"/>
</dbReference>
<dbReference type="EMBL" id="JBHRVV010000001">
    <property type="protein sequence ID" value="MFC3457592.1"/>
    <property type="molecule type" value="Genomic_DNA"/>
</dbReference>
<dbReference type="InterPro" id="IPR008727">
    <property type="entry name" value="PAAR_motif"/>
</dbReference>
<sequence>MSLRRYYIRGGATTTAGGTVRASSQFYVVDGSPLAREGDAIDCPACNTQGYIECITLRIADSFAGKQYALSDDLCICQCSPPPKVVPDQGIKFQVLSRLSRAE</sequence>
<organism evidence="1 2">
    <name type="scientific">Massilia haematophila</name>
    <dbReference type="NCBI Taxonomy" id="457923"/>
    <lineage>
        <taxon>Bacteria</taxon>
        <taxon>Pseudomonadati</taxon>
        <taxon>Pseudomonadota</taxon>
        <taxon>Betaproteobacteria</taxon>
        <taxon>Burkholderiales</taxon>
        <taxon>Oxalobacteraceae</taxon>
        <taxon>Telluria group</taxon>
        <taxon>Massilia</taxon>
    </lineage>
</organism>
<accession>A0ABV7PI45</accession>
<evidence type="ECO:0000313" key="2">
    <source>
        <dbReference type="Proteomes" id="UP001595665"/>
    </source>
</evidence>
<gene>
    <name evidence="1" type="ORF">ACFOPH_04945</name>
</gene>
<proteinExistence type="predicted"/>
<evidence type="ECO:0000313" key="1">
    <source>
        <dbReference type="EMBL" id="MFC3457592.1"/>
    </source>
</evidence>
<dbReference type="CDD" id="cd14744">
    <property type="entry name" value="PAAR_CT_2"/>
    <property type="match status" value="1"/>
</dbReference>
<reference evidence="2" key="1">
    <citation type="journal article" date="2019" name="Int. J. Syst. Evol. Microbiol.">
        <title>The Global Catalogue of Microorganisms (GCM) 10K type strain sequencing project: providing services to taxonomists for standard genome sequencing and annotation.</title>
        <authorList>
            <consortium name="The Broad Institute Genomics Platform"/>
            <consortium name="The Broad Institute Genome Sequencing Center for Infectious Disease"/>
            <person name="Wu L."/>
            <person name="Ma J."/>
        </authorList>
    </citation>
    <scope>NUCLEOTIDE SEQUENCE [LARGE SCALE GENOMIC DNA]</scope>
    <source>
        <strain evidence="2">CCM 7480</strain>
    </source>
</reference>
<protein>
    <submittedName>
        <fullName evidence="1">PAAR domain-containing protein</fullName>
    </submittedName>
</protein>
<dbReference type="Proteomes" id="UP001595665">
    <property type="component" value="Unassembled WGS sequence"/>
</dbReference>
<comment type="caution">
    <text evidence="1">The sequence shown here is derived from an EMBL/GenBank/DDBJ whole genome shotgun (WGS) entry which is preliminary data.</text>
</comment>
<name>A0ABV7PI45_9BURK</name>
<keyword evidence="2" id="KW-1185">Reference proteome</keyword>
<dbReference type="Pfam" id="PF05488">
    <property type="entry name" value="PAAR_motif"/>
    <property type="match status" value="1"/>
</dbReference>